<feature type="compositionally biased region" description="Basic and acidic residues" evidence="1">
    <location>
        <begin position="126"/>
        <end position="163"/>
    </location>
</feature>
<feature type="compositionally biased region" description="Basic and acidic residues" evidence="1">
    <location>
        <begin position="74"/>
        <end position="118"/>
    </location>
</feature>
<dbReference type="OMA" id="RTSCQQT"/>
<reference evidence="3" key="4">
    <citation type="journal article" date="2015" name="PLoS ONE">
        <title>Comprehensive Evaluation of Toxoplasma gondii VEG and Neospora caninum LIV Genomes with Tachyzoite Stage Transcriptome and Proteome Defines Novel Transcript Features.</title>
        <authorList>
            <person name="Ramaprasad A."/>
            <person name="Mourier T."/>
            <person name="Naeem R."/>
            <person name="Malas T.B."/>
            <person name="Moussa E."/>
            <person name="Panigrahi A."/>
            <person name="Vermont S.J."/>
            <person name="Otto T.D."/>
            <person name="Wastling J."/>
            <person name="Pain A."/>
        </authorList>
    </citation>
    <scope>NUCLEOTIDE SEQUENCE</scope>
    <source>
        <strain evidence="3">Liverpool</strain>
    </source>
</reference>
<accession>F0VFG7</accession>
<feature type="region of interest" description="Disordered" evidence="1">
    <location>
        <begin position="71"/>
        <end position="326"/>
    </location>
</feature>
<feature type="region of interest" description="Disordered" evidence="1">
    <location>
        <begin position="381"/>
        <end position="578"/>
    </location>
</feature>
<dbReference type="GeneID" id="13444541"/>
<reference evidence="4" key="3">
    <citation type="journal article" date="2012" name="PLoS Pathog.">
        <title>Comparative genomics of the apicomplexan parasites Toxoplasma gondii and Neospora caninum: Coccidia differing in host range and transmission strategy.</title>
        <authorList>
            <person name="Reid A.J."/>
            <person name="Vermont S.J."/>
            <person name="Cotton J.A."/>
            <person name="Harris D."/>
            <person name="Hill-Cawthorne G.A."/>
            <person name="Konen-Waisman S."/>
            <person name="Latham S.M."/>
            <person name="Mourier T."/>
            <person name="Norton R."/>
            <person name="Quail M.A."/>
            <person name="Sanders M."/>
            <person name="Shanmugam D."/>
            <person name="Sohal A."/>
            <person name="Wasmuth J.D."/>
            <person name="Brunk B."/>
            <person name="Grigg M.E."/>
            <person name="Howard J.C."/>
            <person name="Parkinson J."/>
            <person name="Roos D.S."/>
            <person name="Trees A.J."/>
            <person name="Berriman M."/>
            <person name="Pain A."/>
            <person name="Wastling J.M."/>
        </authorList>
    </citation>
    <scope>NUCLEOTIDE SEQUENCE [LARGE SCALE GENOMIC DNA]</scope>
    <source>
        <strain evidence="4">Liverpool</strain>
    </source>
</reference>
<protein>
    <submittedName>
        <fullName evidence="2">Uncharacterized protein</fullName>
    </submittedName>
</protein>
<evidence type="ECO:0000313" key="3">
    <source>
        <dbReference type="EMBL" id="CEL66436.1"/>
    </source>
</evidence>
<feature type="compositionally biased region" description="Basic and acidic residues" evidence="1">
    <location>
        <begin position="170"/>
        <end position="187"/>
    </location>
</feature>
<evidence type="ECO:0000313" key="2">
    <source>
        <dbReference type="EMBL" id="CBZ52461.1"/>
    </source>
</evidence>
<feature type="compositionally biased region" description="Basic residues" evidence="1">
    <location>
        <begin position="547"/>
        <end position="578"/>
    </location>
</feature>
<feature type="compositionally biased region" description="Acidic residues" evidence="1">
    <location>
        <begin position="393"/>
        <end position="405"/>
    </location>
</feature>
<feature type="region of interest" description="Disordered" evidence="1">
    <location>
        <begin position="1"/>
        <end position="29"/>
    </location>
</feature>
<feature type="compositionally biased region" description="Basic and acidic residues" evidence="1">
    <location>
        <begin position="424"/>
        <end position="484"/>
    </location>
</feature>
<feature type="compositionally biased region" description="Polar residues" evidence="1">
    <location>
        <begin position="534"/>
        <end position="543"/>
    </location>
</feature>
<feature type="compositionally biased region" description="Basic and acidic residues" evidence="1">
    <location>
        <begin position="515"/>
        <end position="533"/>
    </location>
</feature>
<evidence type="ECO:0000256" key="1">
    <source>
        <dbReference type="SAM" id="MobiDB-lite"/>
    </source>
</evidence>
<dbReference type="eggNOG" id="ENOG502QZUS">
    <property type="taxonomic scope" value="Eukaryota"/>
</dbReference>
<dbReference type="EMBL" id="FR823388">
    <property type="protein sequence ID" value="CBZ52461.1"/>
    <property type="molecule type" value="Genomic_DNA"/>
</dbReference>
<reference evidence="2" key="1">
    <citation type="submission" date="2011-02" db="EMBL/GenBank/DDBJ databases">
        <authorList>
            <person name="Aslett M."/>
        </authorList>
    </citation>
    <scope>NUCLEOTIDE SEQUENCE</scope>
    <source>
        <strain evidence="2">Liverpool</strain>
    </source>
</reference>
<dbReference type="Proteomes" id="UP000007494">
    <property type="component" value="Chromosome VIIa"/>
</dbReference>
<feature type="compositionally biased region" description="Polar residues" evidence="1">
    <location>
        <begin position="17"/>
        <end position="29"/>
    </location>
</feature>
<dbReference type="RefSeq" id="XP_003882493.1">
    <property type="nucleotide sequence ID" value="XM_003882444.1"/>
</dbReference>
<dbReference type="VEuPathDB" id="ToxoDB:NCLIV_022500"/>
<organism evidence="2 4">
    <name type="scientific">Neospora caninum (strain Liverpool)</name>
    <dbReference type="NCBI Taxonomy" id="572307"/>
    <lineage>
        <taxon>Eukaryota</taxon>
        <taxon>Sar</taxon>
        <taxon>Alveolata</taxon>
        <taxon>Apicomplexa</taxon>
        <taxon>Conoidasida</taxon>
        <taxon>Coccidia</taxon>
        <taxon>Eucoccidiorida</taxon>
        <taxon>Eimeriorina</taxon>
        <taxon>Sarcocystidae</taxon>
        <taxon>Neospora</taxon>
    </lineage>
</organism>
<evidence type="ECO:0000313" key="4">
    <source>
        <dbReference type="Proteomes" id="UP000007494"/>
    </source>
</evidence>
<dbReference type="InParanoid" id="F0VFG7"/>
<dbReference type="EMBL" id="LN714481">
    <property type="protein sequence ID" value="CEL66436.1"/>
    <property type="molecule type" value="Genomic_DNA"/>
</dbReference>
<dbReference type="AlphaFoldDB" id="F0VFG7"/>
<keyword evidence="4" id="KW-1185">Reference proteome</keyword>
<dbReference type="OrthoDB" id="332574at2759"/>
<feature type="compositionally biased region" description="Acidic residues" evidence="1">
    <location>
        <begin position="261"/>
        <end position="271"/>
    </location>
</feature>
<name>F0VFG7_NEOCL</name>
<reference evidence="2" key="2">
    <citation type="submission" date="2011-03" db="EMBL/GenBank/DDBJ databases">
        <title>Comparative genomics and transcriptomics of Neospora caninum and Toxoplasma gondii.</title>
        <authorList>
            <person name="Reid A.J."/>
            <person name="Sohal A."/>
            <person name="Harris D."/>
            <person name="Quail M."/>
            <person name="Sanders M."/>
            <person name="Berriman M."/>
            <person name="Wastling J.M."/>
            <person name="Pain A."/>
        </authorList>
    </citation>
    <scope>NUCLEOTIDE SEQUENCE</scope>
    <source>
        <strain evidence="2">Liverpool</strain>
    </source>
</reference>
<gene>
    <name evidence="3" type="ORF">BN1204_022500</name>
    <name evidence="2" type="ORF">NCLIV_022500</name>
</gene>
<feature type="compositionally biased region" description="Basic and acidic residues" evidence="1">
    <location>
        <begin position="212"/>
        <end position="249"/>
    </location>
</feature>
<feature type="compositionally biased region" description="Acidic residues" evidence="1">
    <location>
        <begin position="297"/>
        <end position="310"/>
    </location>
</feature>
<sequence length="578" mass="64350">MDAWRCSTLARRPRGASSCSAPKQNCPETGTALSPCLDWSVSTAGSSVAKGAASAEFHSRSCSFESTSLFEMETGPRVDGEATGGSERKDRRNARGEARSSLEGERSGMREKTARCEEGGSTLPEGSKRRWDKKKGEVSKAVDWGRGKPRAGGKERKTHEKSSRSPQLQPRERRRDTEEEEKRETGHVSHRSKSPSRASHGGIKNAPEDTGEERRQEMRPHRRNSEQYSREASRDRASPRHVESRRRENASVQCRSQPGEGGEEGEEEERDTNDGAAVGKRGASSRRSAKHRKDEDDGKDGEEEESDSDWEVTLPTRHQPPRVFRASNYRALVEEAKKKGHTKARTAQQPGLLSLYGAEMWESSEEDDDWSPEKVYGRAQARRLLKSRQSESSSDDEDSSEASEDVETRGPQAAARVCASAIPEKNRGICEHKRDESRHRTGKDGDRAFPSGKDTRSGSRSRPDSSRGEAGRDGEDDRASESRREHTRKRANLVDGAAADETASGGARRRRKRPRTEEGRERSSTRAGEERQSSSKQEASGAQSAGGKKRSTRQHMHSHPRSRHRDGRKKSDKRGKLM</sequence>
<proteinExistence type="predicted"/>